<comment type="caution">
    <text evidence="1">The sequence shown here is derived from an EMBL/GenBank/DDBJ whole genome shotgun (WGS) entry which is preliminary data.</text>
</comment>
<reference evidence="1" key="1">
    <citation type="submission" date="2020-08" db="EMBL/GenBank/DDBJ databases">
        <title>Multicomponent nature underlies the extraordinary mechanical properties of spider dragline silk.</title>
        <authorList>
            <person name="Kono N."/>
            <person name="Nakamura H."/>
            <person name="Mori M."/>
            <person name="Yoshida Y."/>
            <person name="Ohtoshi R."/>
            <person name="Malay A.D."/>
            <person name="Moran D.A.P."/>
            <person name="Tomita M."/>
            <person name="Numata K."/>
            <person name="Arakawa K."/>
        </authorList>
    </citation>
    <scope>NUCLEOTIDE SEQUENCE</scope>
</reference>
<dbReference type="AlphaFoldDB" id="A0A8X6XJX7"/>
<evidence type="ECO:0000313" key="2">
    <source>
        <dbReference type="Proteomes" id="UP000886998"/>
    </source>
</evidence>
<evidence type="ECO:0000313" key="1">
    <source>
        <dbReference type="EMBL" id="GFY53980.1"/>
    </source>
</evidence>
<keyword evidence="2" id="KW-1185">Reference proteome</keyword>
<evidence type="ECO:0008006" key="3">
    <source>
        <dbReference type="Google" id="ProtNLM"/>
    </source>
</evidence>
<accession>A0A8X6XJX7</accession>
<protein>
    <recommendedName>
        <fullName evidence="3">Transposase</fullName>
    </recommendedName>
</protein>
<sequence>MPRNYIKKTSSPRYTKDYKKKAVLEVKNGSAIIYAVSKKRSVPEETVRRWIVKSPSHQGQESFKEVKQGSWIEVEYRSRSQSSKFIGQVIDINEFHHIEYPTNSPLGDYYTFPAIER</sequence>
<proteinExistence type="predicted"/>
<name>A0A8X6XJX7_9ARAC</name>
<dbReference type="EMBL" id="BMAV01009606">
    <property type="protein sequence ID" value="GFY53980.1"/>
    <property type="molecule type" value="Genomic_DNA"/>
</dbReference>
<dbReference type="Proteomes" id="UP000886998">
    <property type="component" value="Unassembled WGS sequence"/>
</dbReference>
<dbReference type="OrthoDB" id="6436443at2759"/>
<gene>
    <name evidence="1" type="primary">AVEN_158908_1</name>
    <name evidence="1" type="ORF">TNIN_335011</name>
</gene>
<organism evidence="1 2">
    <name type="scientific">Trichonephila inaurata madagascariensis</name>
    <dbReference type="NCBI Taxonomy" id="2747483"/>
    <lineage>
        <taxon>Eukaryota</taxon>
        <taxon>Metazoa</taxon>
        <taxon>Ecdysozoa</taxon>
        <taxon>Arthropoda</taxon>
        <taxon>Chelicerata</taxon>
        <taxon>Arachnida</taxon>
        <taxon>Araneae</taxon>
        <taxon>Araneomorphae</taxon>
        <taxon>Entelegynae</taxon>
        <taxon>Araneoidea</taxon>
        <taxon>Nephilidae</taxon>
        <taxon>Trichonephila</taxon>
        <taxon>Trichonephila inaurata</taxon>
    </lineage>
</organism>